<dbReference type="PANTHER" id="PTHR39188:SF3">
    <property type="entry name" value="STAGE IV SPORULATION PROTEIN FB"/>
    <property type="match status" value="1"/>
</dbReference>
<name>A0A8J3SN90_9ACTN</name>
<evidence type="ECO:0000256" key="3">
    <source>
        <dbReference type="ARBA" id="ARBA00022475"/>
    </source>
</evidence>
<dbReference type="AlphaFoldDB" id="A0A8J3SN90"/>
<comment type="similarity">
    <text evidence="2 14">Belongs to the peptidase M50B family.</text>
</comment>
<evidence type="ECO:0000256" key="8">
    <source>
        <dbReference type="ARBA" id="ARBA00022801"/>
    </source>
</evidence>
<evidence type="ECO:0000256" key="7">
    <source>
        <dbReference type="ARBA" id="ARBA00022737"/>
    </source>
</evidence>
<comment type="subcellular location">
    <subcellularLocation>
        <location evidence="1 14">Cell membrane</location>
        <topology evidence="1 14">Multi-pass membrane protein</topology>
    </subcellularLocation>
</comment>
<dbReference type="GO" id="GO:0008237">
    <property type="term" value="F:metallopeptidase activity"/>
    <property type="evidence" value="ECO:0007669"/>
    <property type="project" value="UniProtKB-UniRule"/>
</dbReference>
<evidence type="ECO:0000256" key="2">
    <source>
        <dbReference type="ARBA" id="ARBA00007931"/>
    </source>
</evidence>
<evidence type="ECO:0000256" key="11">
    <source>
        <dbReference type="ARBA" id="ARBA00023049"/>
    </source>
</evidence>
<dbReference type="Proteomes" id="UP000619788">
    <property type="component" value="Unassembled WGS sequence"/>
</dbReference>
<dbReference type="GO" id="GO:0046872">
    <property type="term" value="F:metal ion binding"/>
    <property type="evidence" value="ECO:0007669"/>
    <property type="project" value="UniProtKB-UniRule"/>
</dbReference>
<evidence type="ECO:0000256" key="16">
    <source>
        <dbReference type="PIRSR" id="PIRSR006404-2"/>
    </source>
</evidence>
<sequence>MRQSLRLGRVAGIPVGMHWSVLVIVWLIAVTLSTIVLPEAAPGEAAVLYWSVGVVTSVVFMVSLLAHELAHALVARGRGLKVGSITLWVLGGATEIEEEAETPGAELVVAGAGPLASLLLALGAFAASAALPGPPLLVVVLVWLAYMNLVLGVFNLLPGAPLDGGRVLHAVLWRAHRDRARADRAAAVAGQSLGFVLVILGFVQMFAWNGFGGLWLVIVGWYLAGAARTEATARIAREGLRGVPVGQVMSAVPDLAPAWQSVEEFVSTALRSHQRVFPVVDFSGAPVGVVSLEALTAVPAERRASTRLSTLARELTSQQVLAPDDEVVSLLGRPAAAGQVVAVVAEGGRVAGMVTTDDLNRVLQQVLLRGTA</sequence>
<feature type="transmembrane region" description="Helical" evidence="14">
    <location>
        <begin position="47"/>
        <end position="66"/>
    </location>
</feature>
<feature type="binding site" evidence="16">
    <location>
        <position position="163"/>
    </location>
    <ligand>
        <name>Zn(2+)</name>
        <dbReference type="ChEBI" id="CHEBI:29105"/>
        <note>catalytic</note>
    </ligand>
</feature>
<evidence type="ECO:0000256" key="14">
    <source>
        <dbReference type="PIRNR" id="PIRNR006404"/>
    </source>
</evidence>
<keyword evidence="3 14" id="KW-1003">Cell membrane</keyword>
<dbReference type="InterPro" id="IPR008915">
    <property type="entry name" value="Peptidase_M50"/>
</dbReference>
<dbReference type="EMBL" id="BOOJ01000064">
    <property type="protein sequence ID" value="GIH96330.1"/>
    <property type="molecule type" value="Genomic_DNA"/>
</dbReference>
<keyword evidence="13 14" id="KW-0472">Membrane</keyword>
<dbReference type="PANTHER" id="PTHR39188">
    <property type="entry name" value="MEMBRANE-ASSOCIATED ZINC METALLOPROTEASE M50B"/>
    <property type="match status" value="1"/>
</dbReference>
<keyword evidence="12" id="KW-0129">CBS domain</keyword>
<protein>
    <recommendedName>
        <fullName evidence="14">Zinc metalloprotease</fullName>
    </recommendedName>
</protein>
<evidence type="ECO:0000256" key="12">
    <source>
        <dbReference type="ARBA" id="ARBA00023122"/>
    </source>
</evidence>
<evidence type="ECO:0000313" key="19">
    <source>
        <dbReference type="Proteomes" id="UP000619788"/>
    </source>
</evidence>
<dbReference type="Pfam" id="PF02163">
    <property type="entry name" value="Peptidase_M50"/>
    <property type="match status" value="2"/>
</dbReference>
<feature type="domain" description="Peptidase M50" evidence="17">
    <location>
        <begin position="139"/>
        <end position="196"/>
    </location>
</feature>
<feature type="transmembrane region" description="Helical" evidence="14">
    <location>
        <begin position="21"/>
        <end position="41"/>
    </location>
</feature>
<feature type="active site" evidence="15">
    <location>
        <position position="68"/>
    </location>
</feature>
<feature type="transmembrane region" description="Helical" evidence="14">
    <location>
        <begin position="185"/>
        <end position="207"/>
    </location>
</feature>
<dbReference type="SUPFAM" id="SSF54631">
    <property type="entry name" value="CBS-domain pair"/>
    <property type="match status" value="1"/>
</dbReference>
<evidence type="ECO:0000256" key="9">
    <source>
        <dbReference type="ARBA" id="ARBA00022833"/>
    </source>
</evidence>
<keyword evidence="8 14" id="KW-0378">Hydrolase</keyword>
<evidence type="ECO:0000259" key="17">
    <source>
        <dbReference type="Pfam" id="PF02163"/>
    </source>
</evidence>
<dbReference type="GO" id="GO:0005886">
    <property type="term" value="C:plasma membrane"/>
    <property type="evidence" value="ECO:0007669"/>
    <property type="project" value="UniProtKB-SubCell"/>
</dbReference>
<evidence type="ECO:0000256" key="5">
    <source>
        <dbReference type="ARBA" id="ARBA00022692"/>
    </source>
</evidence>
<evidence type="ECO:0000256" key="10">
    <source>
        <dbReference type="ARBA" id="ARBA00022989"/>
    </source>
</evidence>
<feature type="domain" description="Peptidase M50" evidence="17">
    <location>
        <begin position="57"/>
        <end position="133"/>
    </location>
</feature>
<evidence type="ECO:0000313" key="18">
    <source>
        <dbReference type="EMBL" id="GIH96330.1"/>
    </source>
</evidence>
<keyword evidence="7" id="KW-0677">Repeat</keyword>
<keyword evidence="19" id="KW-1185">Reference proteome</keyword>
<evidence type="ECO:0000256" key="1">
    <source>
        <dbReference type="ARBA" id="ARBA00004651"/>
    </source>
</evidence>
<evidence type="ECO:0000256" key="13">
    <source>
        <dbReference type="ARBA" id="ARBA00023136"/>
    </source>
</evidence>
<dbReference type="InterPro" id="IPR016483">
    <property type="entry name" value="UCP006404_Pept_M50_CBS"/>
</dbReference>
<feature type="binding site" evidence="16">
    <location>
        <position position="71"/>
    </location>
    <ligand>
        <name>Zn(2+)</name>
        <dbReference type="ChEBI" id="CHEBI:29105"/>
        <note>catalytic</note>
    </ligand>
</feature>
<accession>A0A8J3SN90</accession>
<keyword evidence="11 14" id="KW-0482">Metalloprotease</keyword>
<dbReference type="GO" id="GO:0006508">
    <property type="term" value="P:proteolysis"/>
    <property type="evidence" value="ECO:0007669"/>
    <property type="project" value="UniProtKB-KW"/>
</dbReference>
<feature type="transmembrane region" description="Helical" evidence="14">
    <location>
        <begin position="107"/>
        <end position="130"/>
    </location>
</feature>
<keyword evidence="10 14" id="KW-1133">Transmembrane helix</keyword>
<proteinExistence type="inferred from homology"/>
<reference evidence="18 19" key="1">
    <citation type="submission" date="2021-01" db="EMBL/GenBank/DDBJ databases">
        <title>Whole genome shotgun sequence of Planobispora siamensis NBRC 107568.</title>
        <authorList>
            <person name="Komaki H."/>
            <person name="Tamura T."/>
        </authorList>
    </citation>
    <scope>NUCLEOTIDE SEQUENCE [LARGE SCALE GENOMIC DNA]</scope>
    <source>
        <strain evidence="18 19">NBRC 107568</strain>
    </source>
</reference>
<comment type="caution">
    <text evidence="18">The sequence shown here is derived from an EMBL/GenBank/DDBJ whole genome shotgun (WGS) entry which is preliminary data.</text>
</comment>
<dbReference type="InterPro" id="IPR046342">
    <property type="entry name" value="CBS_dom_sf"/>
</dbReference>
<organism evidence="18 19">
    <name type="scientific">Planobispora siamensis</name>
    <dbReference type="NCBI Taxonomy" id="936338"/>
    <lineage>
        <taxon>Bacteria</taxon>
        <taxon>Bacillati</taxon>
        <taxon>Actinomycetota</taxon>
        <taxon>Actinomycetes</taxon>
        <taxon>Streptosporangiales</taxon>
        <taxon>Streptosporangiaceae</taxon>
        <taxon>Planobispora</taxon>
    </lineage>
</organism>
<dbReference type="Gene3D" id="3.10.580.10">
    <property type="entry name" value="CBS-domain"/>
    <property type="match status" value="1"/>
</dbReference>
<keyword evidence="9 14" id="KW-0862">Zinc</keyword>
<feature type="binding site" evidence="16">
    <location>
        <position position="67"/>
    </location>
    <ligand>
        <name>Zn(2+)</name>
        <dbReference type="ChEBI" id="CHEBI:29105"/>
        <note>catalytic</note>
    </ligand>
</feature>
<evidence type="ECO:0000256" key="6">
    <source>
        <dbReference type="ARBA" id="ARBA00022723"/>
    </source>
</evidence>
<feature type="transmembrane region" description="Helical" evidence="14">
    <location>
        <begin position="136"/>
        <end position="157"/>
    </location>
</feature>
<keyword evidence="4 14" id="KW-0645">Protease</keyword>
<dbReference type="RefSeq" id="WP_204068377.1">
    <property type="nucleotide sequence ID" value="NZ_BOOJ01000064.1"/>
</dbReference>
<keyword evidence="6 14" id="KW-0479">Metal-binding</keyword>
<evidence type="ECO:0000256" key="15">
    <source>
        <dbReference type="PIRSR" id="PIRSR006404-1"/>
    </source>
</evidence>
<dbReference type="PIRSF" id="PIRSF006404">
    <property type="entry name" value="UCP006404_Pept_M50_CBS"/>
    <property type="match status" value="1"/>
</dbReference>
<comment type="cofactor">
    <cofactor evidence="14 16">
        <name>Zn(2+)</name>
        <dbReference type="ChEBI" id="CHEBI:29105"/>
    </cofactor>
    <text evidence="14 16">Binds 1 zinc ion per subunit.</text>
</comment>
<evidence type="ECO:0000256" key="4">
    <source>
        <dbReference type="ARBA" id="ARBA00022670"/>
    </source>
</evidence>
<gene>
    <name evidence="18" type="primary">rip3</name>
    <name evidence="18" type="ORF">Psi01_69600</name>
</gene>
<keyword evidence="5 14" id="KW-0812">Transmembrane</keyword>